<dbReference type="GO" id="GO:0003700">
    <property type="term" value="F:DNA-binding transcription factor activity"/>
    <property type="evidence" value="ECO:0007669"/>
    <property type="project" value="InterPro"/>
</dbReference>
<evidence type="ECO:0000313" key="3">
    <source>
        <dbReference type="EMBL" id="PNW82654.1"/>
    </source>
</evidence>
<name>A0A2K3DQ31_CHLRE</name>
<proteinExistence type="predicted"/>
<dbReference type="Proteomes" id="UP000006906">
    <property type="component" value="Chromosome 6"/>
</dbReference>
<dbReference type="RefSeq" id="XP_042924080.1">
    <property type="nucleotide sequence ID" value="XM_043063374.1"/>
</dbReference>
<dbReference type="OrthoDB" id="10687825at2759"/>
<dbReference type="InParanoid" id="A0A2K3DQ31"/>
<organism evidence="3 4">
    <name type="scientific">Chlamydomonas reinhardtii</name>
    <name type="common">Chlamydomonas smithii</name>
    <dbReference type="NCBI Taxonomy" id="3055"/>
    <lineage>
        <taxon>Eukaryota</taxon>
        <taxon>Viridiplantae</taxon>
        <taxon>Chlorophyta</taxon>
        <taxon>core chlorophytes</taxon>
        <taxon>Chlorophyceae</taxon>
        <taxon>CS clade</taxon>
        <taxon>Chlamydomonadales</taxon>
        <taxon>Chlamydomonadaceae</taxon>
        <taxon>Chlamydomonas</taxon>
    </lineage>
</organism>
<dbReference type="EMBL" id="CM008967">
    <property type="protein sequence ID" value="PNW82654.1"/>
    <property type="molecule type" value="Genomic_DNA"/>
</dbReference>
<feature type="region of interest" description="Disordered" evidence="1">
    <location>
        <begin position="773"/>
        <end position="800"/>
    </location>
</feature>
<dbReference type="SUPFAM" id="SSF57959">
    <property type="entry name" value="Leucine zipper domain"/>
    <property type="match status" value="1"/>
</dbReference>
<dbReference type="SMART" id="SM00338">
    <property type="entry name" value="BRLZ"/>
    <property type="match status" value="1"/>
</dbReference>
<dbReference type="InterPro" id="IPR046347">
    <property type="entry name" value="bZIP_sf"/>
</dbReference>
<accession>A0A2K3DQ31</accession>
<feature type="compositionally biased region" description="Gly residues" evidence="1">
    <location>
        <begin position="651"/>
        <end position="692"/>
    </location>
</feature>
<sequence>MGAGPQVQPGWGFGLSHSPTRFHPSPFFQHPQQSGTAIGADGAEHLHSPHQPQIADELGMVSGPTGALPPHMLAAARQQARAQSGGPVRQHPFLMQLPHLLHTPRHLPYHPAAAYPQPYPMLHSPQQHRQQYLHRAPPPPLPAGWAQLPPQTAALRWPQQPHQQMHIQQQQHVLLGGGAGGASDDGSWQQLQRMLSVANKTHVSDNDTNGNSNMEGASGTNICWVAAAGSGGGDMGGGASAVDCEGGGRASRGSMCSGGDAAAGSGSSGDCNMNVAGTAAAAVAAAANAPGARGAACVAAGNSTSGEMADSEVDLGSGVMPLLLSRSPGSPNAPAAAAQGCRTPAAAVPAPAAAMCMQQVQVQVQVQVESAQQQGYLAAGAPSVTALAAAAAARTYHQRLQQARLAPQPPHGQLVPQQPLAAATAEGANAVSSGTGGRGGFLAATAAAAMGRFPATDVAWTDDMAVAAASFFPEATRPLPAAAGDVNALLLSDGEMDTAVAAAVGDGAGGAAAAEQQVPLMMMTVKVGGSSAGGVGSGCTGGGPLQQQAAMELAEPDAVSAAAAAAEVVNGVTGRPQPQGPQQPSSGGGSGGGGGRSSSHSRRVQPPASSADDEDYKLDCSAESSDENDEEEDDHDDSDGSESGDRSAAAGLGGKGKAAGAAPGAGTGRSNAAGGGKNMRAGGGGARGGSGGARMPHWAMPETEEERKAALRIRNRLSKQRSRVRQKELITTLQGRVEDQENVIRRLRARLVRLGTSPADLNALITDTKSAVAAGGASGGAAAAASGGPGAAGSPRSKRQ</sequence>
<protein>
    <recommendedName>
        <fullName evidence="2">BZIP domain-containing protein</fullName>
    </recommendedName>
</protein>
<evidence type="ECO:0000313" key="4">
    <source>
        <dbReference type="Proteomes" id="UP000006906"/>
    </source>
</evidence>
<feature type="compositionally biased region" description="Low complexity" evidence="1">
    <location>
        <begin position="572"/>
        <end position="585"/>
    </location>
</feature>
<feature type="compositionally biased region" description="Gly residues" evidence="1">
    <location>
        <begin position="586"/>
        <end position="596"/>
    </location>
</feature>
<dbReference type="CDD" id="cd14686">
    <property type="entry name" value="bZIP"/>
    <property type="match status" value="1"/>
</dbReference>
<dbReference type="AlphaFoldDB" id="A0A2K3DQ31"/>
<feature type="domain" description="BZIP" evidence="2">
    <location>
        <begin position="703"/>
        <end position="767"/>
    </location>
</feature>
<feature type="compositionally biased region" description="Low complexity" evidence="1">
    <location>
        <begin position="773"/>
        <end position="786"/>
    </location>
</feature>
<feature type="region of interest" description="Disordered" evidence="1">
    <location>
        <begin position="572"/>
        <end position="707"/>
    </location>
</feature>
<evidence type="ECO:0000259" key="2">
    <source>
        <dbReference type="SMART" id="SM00338"/>
    </source>
</evidence>
<dbReference type="KEGG" id="cre:CHLRE_06g288000v5"/>
<evidence type="ECO:0000256" key="1">
    <source>
        <dbReference type="SAM" id="MobiDB-lite"/>
    </source>
</evidence>
<keyword evidence="4" id="KW-1185">Reference proteome</keyword>
<dbReference type="InterPro" id="IPR004827">
    <property type="entry name" value="bZIP"/>
</dbReference>
<dbReference type="Gramene" id="PNW82654">
    <property type="protein sequence ID" value="PNW82654"/>
    <property type="gene ID" value="CHLRE_06g288000v5"/>
</dbReference>
<dbReference type="GeneID" id="66053795"/>
<gene>
    <name evidence="3" type="ORF">CHLRE_06g288000v5</name>
</gene>
<feature type="compositionally biased region" description="Acidic residues" evidence="1">
    <location>
        <begin position="624"/>
        <end position="642"/>
    </location>
</feature>
<reference evidence="3 4" key="1">
    <citation type="journal article" date="2007" name="Science">
        <title>The Chlamydomonas genome reveals the evolution of key animal and plant functions.</title>
        <authorList>
            <person name="Merchant S.S."/>
            <person name="Prochnik S.E."/>
            <person name="Vallon O."/>
            <person name="Harris E.H."/>
            <person name="Karpowicz S.J."/>
            <person name="Witman G.B."/>
            <person name="Terry A."/>
            <person name="Salamov A."/>
            <person name="Fritz-Laylin L.K."/>
            <person name="Marechal-Drouard L."/>
            <person name="Marshall W.F."/>
            <person name="Qu L.H."/>
            <person name="Nelson D.R."/>
            <person name="Sanderfoot A.A."/>
            <person name="Spalding M.H."/>
            <person name="Kapitonov V.V."/>
            <person name="Ren Q."/>
            <person name="Ferris P."/>
            <person name="Lindquist E."/>
            <person name="Shapiro H."/>
            <person name="Lucas S.M."/>
            <person name="Grimwood J."/>
            <person name="Schmutz J."/>
            <person name="Cardol P."/>
            <person name="Cerutti H."/>
            <person name="Chanfreau G."/>
            <person name="Chen C.L."/>
            <person name="Cognat V."/>
            <person name="Croft M.T."/>
            <person name="Dent R."/>
            <person name="Dutcher S."/>
            <person name="Fernandez E."/>
            <person name="Fukuzawa H."/>
            <person name="Gonzalez-Ballester D."/>
            <person name="Gonzalez-Halphen D."/>
            <person name="Hallmann A."/>
            <person name="Hanikenne M."/>
            <person name="Hippler M."/>
            <person name="Inwood W."/>
            <person name="Jabbari K."/>
            <person name="Kalanon M."/>
            <person name="Kuras R."/>
            <person name="Lefebvre P.A."/>
            <person name="Lemaire S.D."/>
            <person name="Lobanov A.V."/>
            <person name="Lohr M."/>
            <person name="Manuell A."/>
            <person name="Meier I."/>
            <person name="Mets L."/>
            <person name="Mittag M."/>
            <person name="Mittelmeier T."/>
            <person name="Moroney J.V."/>
            <person name="Moseley J."/>
            <person name="Napoli C."/>
            <person name="Nedelcu A.M."/>
            <person name="Niyogi K."/>
            <person name="Novoselov S.V."/>
            <person name="Paulsen I.T."/>
            <person name="Pazour G."/>
            <person name="Purton S."/>
            <person name="Ral J.P."/>
            <person name="Riano-Pachon D.M."/>
            <person name="Riekhof W."/>
            <person name="Rymarquis L."/>
            <person name="Schroda M."/>
            <person name="Stern D."/>
            <person name="Umen J."/>
            <person name="Willows R."/>
            <person name="Wilson N."/>
            <person name="Zimmer S.L."/>
            <person name="Allmer J."/>
            <person name="Balk J."/>
            <person name="Bisova K."/>
            <person name="Chen C.J."/>
            <person name="Elias M."/>
            <person name="Gendler K."/>
            <person name="Hauser C."/>
            <person name="Lamb M.R."/>
            <person name="Ledford H."/>
            <person name="Long J.C."/>
            <person name="Minagawa J."/>
            <person name="Page M.D."/>
            <person name="Pan J."/>
            <person name="Pootakham W."/>
            <person name="Roje S."/>
            <person name="Rose A."/>
            <person name="Stahlberg E."/>
            <person name="Terauchi A.M."/>
            <person name="Yang P."/>
            <person name="Ball S."/>
            <person name="Bowler C."/>
            <person name="Dieckmann C.L."/>
            <person name="Gladyshev V.N."/>
            <person name="Green P."/>
            <person name="Jorgensen R."/>
            <person name="Mayfield S."/>
            <person name="Mueller-Roeber B."/>
            <person name="Rajamani S."/>
            <person name="Sayre R.T."/>
            <person name="Brokstein P."/>
            <person name="Dubchak I."/>
            <person name="Goodstein D."/>
            <person name="Hornick L."/>
            <person name="Huang Y.W."/>
            <person name="Jhaveri J."/>
            <person name="Luo Y."/>
            <person name="Martinez D."/>
            <person name="Ngau W.C."/>
            <person name="Otillar B."/>
            <person name="Poliakov A."/>
            <person name="Porter A."/>
            <person name="Szajkowski L."/>
            <person name="Werner G."/>
            <person name="Zhou K."/>
            <person name="Grigoriev I.V."/>
            <person name="Rokhsar D.S."/>
            <person name="Grossman A.R."/>
        </authorList>
    </citation>
    <scope>NUCLEOTIDE SEQUENCE [LARGE SCALE GENOMIC DNA]</scope>
    <source>
        <strain evidence="4">CC-503</strain>
    </source>
</reference>